<reference evidence="14 15" key="1">
    <citation type="submission" date="2018-04" db="EMBL/GenBank/DDBJ databases">
        <title>The genome of golden apple snail Pomacea canaliculata provides insight into stress tolerance and invasive adaptation.</title>
        <authorList>
            <person name="Liu C."/>
            <person name="Liu B."/>
            <person name="Ren Y."/>
            <person name="Zhang Y."/>
            <person name="Wang H."/>
            <person name="Li S."/>
            <person name="Jiang F."/>
            <person name="Yin L."/>
            <person name="Zhang G."/>
            <person name="Qian W."/>
            <person name="Fan W."/>
        </authorList>
    </citation>
    <scope>NUCLEOTIDE SEQUENCE [LARGE SCALE GENOMIC DNA]</scope>
    <source>
        <strain evidence="14">SZHN2017</strain>
        <tissue evidence="14">Muscle</tissue>
    </source>
</reference>
<keyword evidence="15" id="KW-1185">Reference proteome</keyword>
<evidence type="ECO:0000256" key="11">
    <source>
        <dbReference type="SAM" id="Coils"/>
    </source>
</evidence>
<dbReference type="Pfam" id="PF25880">
    <property type="entry name" value="WHD_CHMP7_1st"/>
    <property type="match status" value="1"/>
</dbReference>
<evidence type="ECO:0000313" key="15">
    <source>
        <dbReference type="Proteomes" id="UP000245119"/>
    </source>
</evidence>
<dbReference type="InterPro" id="IPR005024">
    <property type="entry name" value="Snf7_fam"/>
</dbReference>
<protein>
    <recommendedName>
        <fullName evidence="9">Charged multivesicular body protein 7</fullName>
    </recommendedName>
    <alternativeName>
        <fullName evidence="10">Chromatin-modifying protein 7</fullName>
    </alternativeName>
</protein>
<dbReference type="GO" id="GO:0009898">
    <property type="term" value="C:cytoplasmic side of plasma membrane"/>
    <property type="evidence" value="ECO:0007669"/>
    <property type="project" value="TreeGrafter"/>
</dbReference>
<evidence type="ECO:0000256" key="3">
    <source>
        <dbReference type="ARBA" id="ARBA00006190"/>
    </source>
</evidence>
<dbReference type="PANTHER" id="PTHR22761:SF21">
    <property type="entry name" value="CHARGED MULTIVESICULAR BODY PROTEIN 7"/>
    <property type="match status" value="1"/>
</dbReference>
<keyword evidence="4" id="KW-0813">Transport</keyword>
<comment type="caution">
    <text evidence="14">The sequence shown here is derived from an EMBL/GenBank/DDBJ whole genome shotgun (WGS) entry which is preliminary data.</text>
</comment>
<keyword evidence="8" id="KW-0539">Nucleus</keyword>
<dbReference type="STRING" id="400727.A0A2T7PA60"/>
<keyword evidence="6" id="KW-0653">Protein transport</keyword>
<evidence type="ECO:0000256" key="9">
    <source>
        <dbReference type="ARBA" id="ARBA00041077"/>
    </source>
</evidence>
<name>A0A2T7PA60_POMCA</name>
<evidence type="ECO:0000256" key="5">
    <source>
        <dbReference type="ARBA" id="ARBA00022490"/>
    </source>
</evidence>
<evidence type="ECO:0000256" key="7">
    <source>
        <dbReference type="ARBA" id="ARBA00023054"/>
    </source>
</evidence>
<evidence type="ECO:0000256" key="2">
    <source>
        <dbReference type="ARBA" id="ARBA00004496"/>
    </source>
</evidence>
<evidence type="ECO:0000256" key="1">
    <source>
        <dbReference type="ARBA" id="ARBA00004259"/>
    </source>
</evidence>
<feature type="domain" description="CHMP7 winged helix" evidence="13">
    <location>
        <begin position="141"/>
        <end position="211"/>
    </location>
</feature>
<evidence type="ECO:0000256" key="4">
    <source>
        <dbReference type="ARBA" id="ARBA00022448"/>
    </source>
</evidence>
<evidence type="ECO:0000256" key="10">
    <source>
        <dbReference type="ARBA" id="ARBA00041629"/>
    </source>
</evidence>
<feature type="region of interest" description="Disordered" evidence="12">
    <location>
        <begin position="401"/>
        <end position="422"/>
    </location>
</feature>
<evidence type="ECO:0000256" key="6">
    <source>
        <dbReference type="ARBA" id="ARBA00022927"/>
    </source>
</evidence>
<dbReference type="GO" id="GO:0006900">
    <property type="term" value="P:vesicle budding from membrane"/>
    <property type="evidence" value="ECO:0007669"/>
    <property type="project" value="TreeGrafter"/>
</dbReference>
<proteinExistence type="inferred from homology"/>
<evidence type="ECO:0000256" key="8">
    <source>
        <dbReference type="ARBA" id="ARBA00023242"/>
    </source>
</evidence>
<evidence type="ECO:0000313" key="14">
    <source>
        <dbReference type="EMBL" id="PVD30303.1"/>
    </source>
</evidence>
<comment type="subcellular location">
    <subcellularLocation>
        <location evidence="2">Cytoplasm</location>
    </subcellularLocation>
    <subcellularLocation>
        <location evidence="1">Nucleus envelope</location>
    </subcellularLocation>
</comment>
<dbReference type="GO" id="GO:0015031">
    <property type="term" value="P:protein transport"/>
    <property type="evidence" value="ECO:0007669"/>
    <property type="project" value="UniProtKB-KW"/>
</dbReference>
<dbReference type="EMBL" id="PZQS01000005">
    <property type="protein sequence ID" value="PVD30303.1"/>
    <property type="molecule type" value="Genomic_DNA"/>
</dbReference>
<sequence length="422" mass="48278">MESASFRLSSDWLDDQKAAVLFSPFRDKALNPHSWDKKMNFWISAVWECILVKNKFVWNLQGLTECFERKGKIPKCLDSVIAEMIKMGKLKRMTEFEKQSSSWTAWGYDTFLKRPLLWGLSKVFSSSSLAESDTFVIPELIKKRSIEVMELHYSQVQHATTDNIVELTTFRKQCEKILEDDTEFEMVIKYLQVNKQIVKFSHQLNSKVIPFEEIELNIFRIQKVLRQLEHQIETLSQQSDIYRLEAKKLVKEKKKTLALHQLRKHRTLLRQIEKKSACANSLHAIMHKIEEASSNELVVKAYESGLNAILHATGNLTIEKVDKVLDDLQLVLEDQEEINQAISGVGLPGSDVSQDDLERELNSLLAESNAVKENVSDDIMEPSQNIEDLLENIATFSLSDLPEVPSGSPGKSKMSYDALTAT</sequence>
<evidence type="ECO:0000259" key="13">
    <source>
        <dbReference type="Pfam" id="PF25239"/>
    </source>
</evidence>
<dbReference type="GO" id="GO:0005635">
    <property type="term" value="C:nuclear envelope"/>
    <property type="evidence" value="ECO:0007669"/>
    <property type="project" value="UniProtKB-SubCell"/>
</dbReference>
<dbReference type="AlphaFoldDB" id="A0A2T7PA60"/>
<comment type="similarity">
    <text evidence="3">Belongs to the SNF7 family.</text>
</comment>
<dbReference type="GO" id="GO:0000815">
    <property type="term" value="C:ESCRT III complex"/>
    <property type="evidence" value="ECO:0007669"/>
    <property type="project" value="TreeGrafter"/>
</dbReference>
<keyword evidence="5" id="KW-0963">Cytoplasm</keyword>
<feature type="coiled-coil region" evidence="11">
    <location>
        <begin position="318"/>
        <end position="374"/>
    </location>
</feature>
<dbReference type="Proteomes" id="UP000245119">
    <property type="component" value="Linkage Group LG5"/>
</dbReference>
<feature type="coiled-coil region" evidence="11">
    <location>
        <begin position="211"/>
        <end position="252"/>
    </location>
</feature>
<accession>A0A2T7PA60</accession>
<dbReference type="PANTHER" id="PTHR22761">
    <property type="entry name" value="CHARGED MULTIVESICULAR BODY PROTEIN"/>
    <property type="match status" value="1"/>
</dbReference>
<keyword evidence="7 11" id="KW-0175">Coiled coil</keyword>
<dbReference type="Pfam" id="PF03357">
    <property type="entry name" value="Snf7"/>
    <property type="match status" value="1"/>
</dbReference>
<dbReference type="Gene3D" id="6.10.140.1230">
    <property type="match status" value="1"/>
</dbReference>
<dbReference type="Pfam" id="PF25239">
    <property type="entry name" value="WHD_CHMP7"/>
    <property type="match status" value="1"/>
</dbReference>
<gene>
    <name evidence="14" type="ORF">C0Q70_09567</name>
</gene>
<dbReference type="GO" id="GO:0005771">
    <property type="term" value="C:multivesicular body"/>
    <property type="evidence" value="ECO:0007669"/>
    <property type="project" value="TreeGrafter"/>
</dbReference>
<dbReference type="InterPro" id="IPR057471">
    <property type="entry name" value="CHMP7_WHD"/>
</dbReference>
<dbReference type="GO" id="GO:0032511">
    <property type="term" value="P:late endosome to vacuole transport via multivesicular body sorting pathway"/>
    <property type="evidence" value="ECO:0007669"/>
    <property type="project" value="TreeGrafter"/>
</dbReference>
<dbReference type="OrthoDB" id="10250120at2759"/>
<evidence type="ECO:0000256" key="12">
    <source>
        <dbReference type="SAM" id="MobiDB-lite"/>
    </source>
</evidence>
<organism evidence="14 15">
    <name type="scientific">Pomacea canaliculata</name>
    <name type="common">Golden apple snail</name>
    <dbReference type="NCBI Taxonomy" id="400727"/>
    <lineage>
        <taxon>Eukaryota</taxon>
        <taxon>Metazoa</taxon>
        <taxon>Spiralia</taxon>
        <taxon>Lophotrochozoa</taxon>
        <taxon>Mollusca</taxon>
        <taxon>Gastropoda</taxon>
        <taxon>Caenogastropoda</taxon>
        <taxon>Architaenioglossa</taxon>
        <taxon>Ampullarioidea</taxon>
        <taxon>Ampullariidae</taxon>
        <taxon>Pomacea</taxon>
    </lineage>
</organism>